<evidence type="ECO:0000259" key="1">
    <source>
        <dbReference type="Pfam" id="PF14534"/>
    </source>
</evidence>
<proteinExistence type="predicted"/>
<dbReference type="Gene3D" id="3.10.450.50">
    <property type="match status" value="1"/>
</dbReference>
<sequence>MQGRSHEAPLSHRFPHAFPHPRCFVPTRFPTQTGMEPDLVTEDRLLPILQELIAREPIFHHPEHGATRADFEAMTDAGFWEVGASGRRYSRAHVLDVLDQRRMNPQEDVWEARDFHCREIAQGSYLLTYTLVQGARVTRRSTIWRRTAETWQILFHQGTVVEADGA</sequence>
<organism evidence="2">
    <name type="scientific">mine drainage metagenome</name>
    <dbReference type="NCBI Taxonomy" id="410659"/>
    <lineage>
        <taxon>unclassified sequences</taxon>
        <taxon>metagenomes</taxon>
        <taxon>ecological metagenomes</taxon>
    </lineage>
</organism>
<dbReference type="Pfam" id="PF14534">
    <property type="entry name" value="DUF4440"/>
    <property type="match status" value="1"/>
</dbReference>
<gene>
    <name evidence="2" type="ORF">CARN2_1975</name>
</gene>
<name>E6PLA9_9ZZZZ</name>
<comment type="caution">
    <text evidence="2">The sequence shown here is derived from an EMBL/GenBank/DDBJ whole genome shotgun (WGS) entry which is preliminary data.</text>
</comment>
<feature type="domain" description="DUF4440" evidence="1">
    <location>
        <begin position="69"/>
        <end position="153"/>
    </location>
</feature>
<protein>
    <recommendedName>
        <fullName evidence="1">DUF4440 domain-containing protein</fullName>
    </recommendedName>
</protein>
<dbReference type="EMBL" id="CABM01000009">
    <property type="protein sequence ID" value="CBH95710.1"/>
    <property type="molecule type" value="Genomic_DNA"/>
</dbReference>
<reference evidence="2" key="1">
    <citation type="submission" date="2009-10" db="EMBL/GenBank/DDBJ databases">
        <title>Diversity of trophic interactions inside an arsenic-rich microbial ecosystem.</title>
        <authorList>
            <person name="Bertin P.N."/>
            <person name="Heinrich-Salmeron A."/>
            <person name="Pelletier E."/>
            <person name="Goulhen-Chollet F."/>
            <person name="Arsene-Ploetze F."/>
            <person name="Gallien S."/>
            <person name="Calteau A."/>
            <person name="Vallenet D."/>
            <person name="Casiot C."/>
            <person name="Chane-Woon-Ming B."/>
            <person name="Giloteaux L."/>
            <person name="Barakat M."/>
            <person name="Bonnefoy V."/>
            <person name="Bruneel O."/>
            <person name="Chandler M."/>
            <person name="Cleiss J."/>
            <person name="Duran R."/>
            <person name="Elbaz-Poulichet F."/>
            <person name="Fonknechten N."/>
            <person name="Lauga B."/>
            <person name="Mornico D."/>
            <person name="Ortet P."/>
            <person name="Schaeffer C."/>
            <person name="Siguier P."/>
            <person name="Alexander Thil Smith A."/>
            <person name="Van Dorsselaer A."/>
            <person name="Weissenbach J."/>
            <person name="Medigue C."/>
            <person name="Le Paslier D."/>
        </authorList>
    </citation>
    <scope>NUCLEOTIDE SEQUENCE</scope>
</reference>
<accession>E6PLA9</accession>
<dbReference type="InterPro" id="IPR027843">
    <property type="entry name" value="DUF4440"/>
</dbReference>
<dbReference type="InterPro" id="IPR032710">
    <property type="entry name" value="NTF2-like_dom_sf"/>
</dbReference>
<dbReference type="AlphaFoldDB" id="E6PLA9"/>
<dbReference type="SUPFAM" id="SSF54427">
    <property type="entry name" value="NTF2-like"/>
    <property type="match status" value="1"/>
</dbReference>
<evidence type="ECO:0000313" key="2">
    <source>
        <dbReference type="EMBL" id="CBH95710.1"/>
    </source>
</evidence>